<dbReference type="Proteomes" id="UP001054945">
    <property type="component" value="Unassembled WGS sequence"/>
</dbReference>
<proteinExistence type="predicted"/>
<protein>
    <submittedName>
        <fullName evidence="1">Uncharacterized protein</fullName>
    </submittedName>
</protein>
<sequence>MALPDSISSQVEFNTLNSHQIVFTGRGETSTASTVIKILFAGRKAQLQQPSTVIKYCSLVEAQLQQQPSIVFMVVKLAGRDASSTRILNRHQAFFPIRGGSFNNKGIEIQSVIKYIVPF</sequence>
<name>A0AAV4VRR0_CAEEX</name>
<dbReference type="EMBL" id="BPLR01014993">
    <property type="protein sequence ID" value="GIY72818.1"/>
    <property type="molecule type" value="Genomic_DNA"/>
</dbReference>
<dbReference type="AlphaFoldDB" id="A0AAV4VRR0"/>
<comment type="caution">
    <text evidence="1">The sequence shown here is derived from an EMBL/GenBank/DDBJ whole genome shotgun (WGS) entry which is preliminary data.</text>
</comment>
<evidence type="ECO:0000313" key="2">
    <source>
        <dbReference type="Proteomes" id="UP001054945"/>
    </source>
</evidence>
<evidence type="ECO:0000313" key="1">
    <source>
        <dbReference type="EMBL" id="GIY72818.1"/>
    </source>
</evidence>
<gene>
    <name evidence="1" type="ORF">CEXT_552941</name>
</gene>
<reference evidence="1 2" key="1">
    <citation type="submission" date="2021-06" db="EMBL/GenBank/DDBJ databases">
        <title>Caerostris extrusa draft genome.</title>
        <authorList>
            <person name="Kono N."/>
            <person name="Arakawa K."/>
        </authorList>
    </citation>
    <scope>NUCLEOTIDE SEQUENCE [LARGE SCALE GENOMIC DNA]</scope>
</reference>
<keyword evidence="2" id="KW-1185">Reference proteome</keyword>
<accession>A0AAV4VRR0</accession>
<organism evidence="1 2">
    <name type="scientific">Caerostris extrusa</name>
    <name type="common">Bark spider</name>
    <name type="synonym">Caerostris bankana</name>
    <dbReference type="NCBI Taxonomy" id="172846"/>
    <lineage>
        <taxon>Eukaryota</taxon>
        <taxon>Metazoa</taxon>
        <taxon>Ecdysozoa</taxon>
        <taxon>Arthropoda</taxon>
        <taxon>Chelicerata</taxon>
        <taxon>Arachnida</taxon>
        <taxon>Araneae</taxon>
        <taxon>Araneomorphae</taxon>
        <taxon>Entelegynae</taxon>
        <taxon>Araneoidea</taxon>
        <taxon>Araneidae</taxon>
        <taxon>Caerostris</taxon>
    </lineage>
</organism>